<accession>A0A2C6KY11</accession>
<dbReference type="SUPFAM" id="SSF55040">
    <property type="entry name" value="Molybdenum cofactor biosynthesis protein C, MoaC"/>
    <property type="match status" value="2"/>
</dbReference>
<dbReference type="Gene3D" id="3.30.70.640">
    <property type="entry name" value="Molybdopterin cofactor biosynthesis C (MoaC) domain"/>
    <property type="match status" value="2"/>
</dbReference>
<feature type="compositionally biased region" description="Basic and acidic residues" evidence="3">
    <location>
        <begin position="145"/>
        <end position="165"/>
    </location>
</feature>
<keyword evidence="2" id="KW-0501">Molybdenum cofactor biosynthesis</keyword>
<name>A0A2C6KY11_9APIC</name>
<feature type="region of interest" description="Disordered" evidence="3">
    <location>
        <begin position="1"/>
        <end position="40"/>
    </location>
</feature>
<organism evidence="5 6">
    <name type="scientific">Cystoisospora suis</name>
    <dbReference type="NCBI Taxonomy" id="483139"/>
    <lineage>
        <taxon>Eukaryota</taxon>
        <taxon>Sar</taxon>
        <taxon>Alveolata</taxon>
        <taxon>Apicomplexa</taxon>
        <taxon>Conoidasida</taxon>
        <taxon>Coccidia</taxon>
        <taxon>Eucoccidiorida</taxon>
        <taxon>Eimeriorina</taxon>
        <taxon>Sarcocystidae</taxon>
        <taxon>Cystoisospora</taxon>
    </lineage>
</organism>
<dbReference type="Proteomes" id="UP000221165">
    <property type="component" value="Unassembled WGS sequence"/>
</dbReference>
<sequence length="513" mass="57672">MIGLISRRFSGPSMKGGSEQACKSTKKKKHDKTPPWRKKASSSDCLHCQRCLLFLSSFRGVLSPPCMQSTSSSLYGRFLKSSSTHTVQRYLFSSGRDELSRQPYLYSQGRSTAAFRANERSQLSAYRCLHHERKGKDRDLRIEEERERRRIQDGREEKTEKTQGKEEDEDGEEKKKKNSCSFTHINAVTGSPRMVDVSEKPRSVRTAEAEARVWLSRRVYVHLMPGGKRMKGDDGHLECESERAKSSLLLISPKKGDVFKVAELAGIMAAKRTSDLIPLCHSISLSSVEVTCSLQEEERDTGKGEQISSFSSSCSSSPFSSCERDRRDKDQKMDTRLHLRQNHHDSLRGCGVHTPESFPSHRGGISSPTNKSRNDRNLFEKEKGEKEEDLHVVLSTKEKTDGVKKTEEERNEKEGERERSSSSSTHQEDGEPTSFDDSPICVVIRSRVKCIGETGVEMEALTAVSIASLTLYDMCKAVDQKIKITDLRLLSKTGGKSSFNVSSSLDKKETPQL</sequence>
<dbReference type="GeneID" id="94428035"/>
<gene>
    <name evidence="5" type="ORF">CSUI_004639</name>
</gene>
<evidence type="ECO:0000256" key="1">
    <source>
        <dbReference type="ARBA" id="ARBA00005046"/>
    </source>
</evidence>
<evidence type="ECO:0000259" key="4">
    <source>
        <dbReference type="Pfam" id="PF01967"/>
    </source>
</evidence>
<dbReference type="InterPro" id="IPR036522">
    <property type="entry name" value="MoaC_sf"/>
</dbReference>
<proteinExistence type="predicted"/>
<dbReference type="Pfam" id="PF01967">
    <property type="entry name" value="MoaC"/>
    <property type="match status" value="2"/>
</dbReference>
<evidence type="ECO:0000256" key="2">
    <source>
        <dbReference type="ARBA" id="ARBA00023150"/>
    </source>
</evidence>
<evidence type="ECO:0000313" key="6">
    <source>
        <dbReference type="Proteomes" id="UP000221165"/>
    </source>
</evidence>
<dbReference type="OrthoDB" id="429626at2759"/>
<feature type="compositionally biased region" description="Basic and acidic residues" evidence="3">
    <location>
        <begin position="322"/>
        <end position="347"/>
    </location>
</feature>
<keyword evidence="6" id="KW-1185">Reference proteome</keyword>
<dbReference type="PANTHER" id="PTHR22960">
    <property type="entry name" value="MOLYBDOPTERIN COFACTOR SYNTHESIS PROTEIN A"/>
    <property type="match status" value="1"/>
</dbReference>
<comment type="pathway">
    <text evidence="1">Cofactor biosynthesis; molybdopterin biosynthesis.</text>
</comment>
<dbReference type="UniPathway" id="UPA00344"/>
<dbReference type="InterPro" id="IPR050105">
    <property type="entry name" value="MoCo_biosynth_MoaA/MoaC"/>
</dbReference>
<dbReference type="VEuPathDB" id="ToxoDB:CSUI_004639"/>
<dbReference type="GO" id="GO:0006777">
    <property type="term" value="P:Mo-molybdopterin cofactor biosynthetic process"/>
    <property type="evidence" value="ECO:0007669"/>
    <property type="project" value="UniProtKB-KW"/>
</dbReference>
<feature type="region of interest" description="Disordered" evidence="3">
    <location>
        <begin position="145"/>
        <end position="178"/>
    </location>
</feature>
<protein>
    <submittedName>
        <fullName evidence="5">Cyclic pyranopterin monophosphate synthase accessory protein</fullName>
    </submittedName>
</protein>
<reference evidence="5 6" key="1">
    <citation type="journal article" date="2017" name="Int. J. Parasitol.">
        <title>The genome of the protozoan parasite Cystoisospora suis and a reverse vaccinology approach to identify vaccine candidates.</title>
        <authorList>
            <person name="Palmieri N."/>
            <person name="Shrestha A."/>
            <person name="Ruttkowski B."/>
            <person name="Beck T."/>
            <person name="Vogl C."/>
            <person name="Tomley F."/>
            <person name="Blake D.P."/>
            <person name="Joachim A."/>
        </authorList>
    </citation>
    <scope>NUCLEOTIDE SEQUENCE [LARGE SCALE GENOMIC DNA]</scope>
    <source>
        <strain evidence="5 6">Wien I</strain>
    </source>
</reference>
<evidence type="ECO:0000256" key="3">
    <source>
        <dbReference type="SAM" id="MobiDB-lite"/>
    </source>
</evidence>
<feature type="domain" description="Molybdopterin cofactor biosynthesis C (MoaC)" evidence="4">
    <location>
        <begin position="440"/>
        <end position="495"/>
    </location>
</feature>
<dbReference type="RefSeq" id="XP_067923201.1">
    <property type="nucleotide sequence ID" value="XM_068064824.1"/>
</dbReference>
<feature type="compositionally biased region" description="Basic and acidic residues" evidence="3">
    <location>
        <begin position="372"/>
        <end position="420"/>
    </location>
</feature>
<feature type="region of interest" description="Disordered" evidence="3">
    <location>
        <begin position="296"/>
        <end position="437"/>
    </location>
</feature>
<dbReference type="AlphaFoldDB" id="A0A2C6KY11"/>
<feature type="compositionally biased region" description="Low complexity" evidence="3">
    <location>
        <begin position="308"/>
        <end position="321"/>
    </location>
</feature>
<feature type="domain" description="Molybdopterin cofactor biosynthesis C (MoaC)" evidence="4">
    <location>
        <begin position="194"/>
        <end position="298"/>
    </location>
</feature>
<dbReference type="EMBL" id="MIGC01002190">
    <property type="protein sequence ID" value="PHJ21519.1"/>
    <property type="molecule type" value="Genomic_DNA"/>
</dbReference>
<evidence type="ECO:0000313" key="5">
    <source>
        <dbReference type="EMBL" id="PHJ21519.1"/>
    </source>
</evidence>
<dbReference type="InterPro" id="IPR002820">
    <property type="entry name" value="Mopterin_CF_biosynth-C_dom"/>
</dbReference>
<feature type="compositionally biased region" description="Basic residues" evidence="3">
    <location>
        <begin position="24"/>
        <end position="40"/>
    </location>
</feature>
<comment type="caution">
    <text evidence="5">The sequence shown here is derived from an EMBL/GenBank/DDBJ whole genome shotgun (WGS) entry which is preliminary data.</text>
</comment>